<protein>
    <submittedName>
        <fullName evidence="2">Uncharacterized protein</fullName>
    </submittedName>
</protein>
<gene>
    <name evidence="2" type="ORF">Pr1d_13550</name>
</gene>
<evidence type="ECO:0000313" key="3">
    <source>
        <dbReference type="Proteomes" id="UP000323917"/>
    </source>
</evidence>
<reference evidence="2 3" key="1">
    <citation type="submission" date="2019-08" db="EMBL/GenBank/DDBJ databases">
        <title>Deep-cultivation of Planctomycetes and their phenomic and genomic characterization uncovers novel biology.</title>
        <authorList>
            <person name="Wiegand S."/>
            <person name="Jogler M."/>
            <person name="Boedeker C."/>
            <person name="Pinto D."/>
            <person name="Vollmers J."/>
            <person name="Rivas-Marin E."/>
            <person name="Kohn T."/>
            <person name="Peeters S.H."/>
            <person name="Heuer A."/>
            <person name="Rast P."/>
            <person name="Oberbeckmann S."/>
            <person name="Bunk B."/>
            <person name="Jeske O."/>
            <person name="Meyerdierks A."/>
            <person name="Storesund J.E."/>
            <person name="Kallscheuer N."/>
            <person name="Luecker S."/>
            <person name="Lage O.M."/>
            <person name="Pohl T."/>
            <person name="Merkel B.J."/>
            <person name="Hornburger P."/>
            <person name="Mueller R.-W."/>
            <person name="Bruemmer F."/>
            <person name="Labrenz M."/>
            <person name="Spormann A.M."/>
            <person name="Op den Camp H."/>
            <person name="Overmann J."/>
            <person name="Amann R."/>
            <person name="Jetten M.S.M."/>
            <person name="Mascher T."/>
            <person name="Medema M.H."/>
            <person name="Devos D.P."/>
            <person name="Kaster A.-K."/>
            <person name="Ovreas L."/>
            <person name="Rohde M."/>
            <person name="Galperin M.Y."/>
            <person name="Jogler C."/>
        </authorList>
    </citation>
    <scope>NUCLEOTIDE SEQUENCE [LARGE SCALE GENOMIC DNA]</scope>
    <source>
        <strain evidence="2 3">Pr1d</strain>
    </source>
</reference>
<evidence type="ECO:0000256" key="1">
    <source>
        <dbReference type="SAM" id="MobiDB-lite"/>
    </source>
</evidence>
<dbReference type="RefSeq" id="WP_148072777.1">
    <property type="nucleotide sequence ID" value="NZ_CP042913.1"/>
</dbReference>
<sequence length="121" mass="13672">MKYHPHAAHNSQPSDVGGGTSPTLECPSHRLHPDSEQVRHLLEQLDDVVFQAIRGDAASLAKAHQLWPQVVEMIGWELVEESREQYLRYATDLMRECEADRVRNPEHAIAAIEVIELLTGQ</sequence>
<accession>A0A5B9QIZ8</accession>
<proteinExistence type="predicted"/>
<evidence type="ECO:0000313" key="2">
    <source>
        <dbReference type="EMBL" id="QEG34083.1"/>
    </source>
</evidence>
<dbReference type="OrthoDB" id="290357at2"/>
<feature type="region of interest" description="Disordered" evidence="1">
    <location>
        <begin position="1"/>
        <end position="31"/>
    </location>
</feature>
<dbReference type="EMBL" id="CP042913">
    <property type="protein sequence ID" value="QEG34083.1"/>
    <property type="molecule type" value="Genomic_DNA"/>
</dbReference>
<name>A0A5B9QIZ8_9BACT</name>
<dbReference type="Proteomes" id="UP000323917">
    <property type="component" value="Chromosome"/>
</dbReference>
<dbReference type="AlphaFoldDB" id="A0A5B9QIZ8"/>
<organism evidence="2 3">
    <name type="scientific">Bythopirellula goksoeyrii</name>
    <dbReference type="NCBI Taxonomy" id="1400387"/>
    <lineage>
        <taxon>Bacteria</taxon>
        <taxon>Pseudomonadati</taxon>
        <taxon>Planctomycetota</taxon>
        <taxon>Planctomycetia</taxon>
        <taxon>Pirellulales</taxon>
        <taxon>Lacipirellulaceae</taxon>
        <taxon>Bythopirellula</taxon>
    </lineage>
</organism>
<keyword evidence="3" id="KW-1185">Reference proteome</keyword>
<dbReference type="KEGG" id="bgok:Pr1d_13550"/>